<dbReference type="PANTHER" id="PTHR15710:SF194">
    <property type="entry name" value="RING_U-BOX SUPERFAMILY PROTEIN"/>
    <property type="match status" value="1"/>
</dbReference>
<proteinExistence type="predicted"/>
<evidence type="ECO:0000256" key="2">
    <source>
        <dbReference type="ARBA" id="ARBA00012483"/>
    </source>
</evidence>
<dbReference type="SMART" id="SM00184">
    <property type="entry name" value="RING"/>
    <property type="match status" value="1"/>
</dbReference>
<dbReference type="Gramene" id="ONI06819">
    <property type="protein sequence ID" value="ONI06819"/>
    <property type="gene ID" value="PRUPE_5G083100"/>
</dbReference>
<dbReference type="Pfam" id="PF13639">
    <property type="entry name" value="zf-RING_2"/>
    <property type="match status" value="1"/>
</dbReference>
<evidence type="ECO:0000256" key="1">
    <source>
        <dbReference type="ARBA" id="ARBA00000900"/>
    </source>
</evidence>
<evidence type="ECO:0000256" key="4">
    <source>
        <dbReference type="ARBA" id="ARBA00022723"/>
    </source>
</evidence>
<sequence>MKEEIKARALKKEWDLLIKDYNVCVAFLLVLSNSAEEAAVREPLDQAAVLLRPKPASKASVEALEKLVFDGEVDYQCVVCMEEIVRGDQVTCLPCSHVFHGNCVVKWLKLSHTCPVCRFKLPTE</sequence>
<keyword evidence="7" id="KW-0862">Zinc</keyword>
<evidence type="ECO:0000256" key="8">
    <source>
        <dbReference type="PROSITE-ProRule" id="PRU00175"/>
    </source>
</evidence>
<dbReference type="EMBL" id="CM007655">
    <property type="protein sequence ID" value="ONI06819.1"/>
    <property type="molecule type" value="Genomic_DNA"/>
</dbReference>
<dbReference type="InterPro" id="IPR001841">
    <property type="entry name" value="Znf_RING"/>
</dbReference>
<dbReference type="CDD" id="cd16454">
    <property type="entry name" value="RING-H2_PA-TM-RING"/>
    <property type="match status" value="1"/>
</dbReference>
<feature type="domain" description="RING-type" evidence="9">
    <location>
        <begin position="77"/>
        <end position="118"/>
    </location>
</feature>
<evidence type="ECO:0000256" key="5">
    <source>
        <dbReference type="ARBA" id="ARBA00022771"/>
    </source>
</evidence>
<dbReference type="GO" id="GO:0005737">
    <property type="term" value="C:cytoplasm"/>
    <property type="evidence" value="ECO:0000318"/>
    <property type="project" value="GO_Central"/>
</dbReference>
<gene>
    <name evidence="10" type="ORF">PRUPE_5G083100</name>
</gene>
<dbReference type="PROSITE" id="PS50089">
    <property type="entry name" value="ZF_RING_2"/>
    <property type="match status" value="1"/>
</dbReference>
<dbReference type="Proteomes" id="UP000006882">
    <property type="component" value="Chromosome G5"/>
</dbReference>
<dbReference type="PANTHER" id="PTHR15710">
    <property type="entry name" value="E3 UBIQUITIN-PROTEIN LIGASE PRAJA"/>
    <property type="match status" value="1"/>
</dbReference>
<dbReference type="GO" id="GO:0008270">
    <property type="term" value="F:zinc ion binding"/>
    <property type="evidence" value="ECO:0007669"/>
    <property type="project" value="UniProtKB-KW"/>
</dbReference>
<name>A0A251P5I1_PRUPE</name>
<dbReference type="EC" id="2.3.2.27" evidence="2"/>
<dbReference type="InterPro" id="IPR013083">
    <property type="entry name" value="Znf_RING/FYVE/PHD"/>
</dbReference>
<keyword evidence="5 8" id="KW-0863">Zinc-finger</keyword>
<evidence type="ECO:0000313" key="11">
    <source>
        <dbReference type="Proteomes" id="UP000006882"/>
    </source>
</evidence>
<evidence type="ECO:0000256" key="3">
    <source>
        <dbReference type="ARBA" id="ARBA00022679"/>
    </source>
</evidence>
<keyword evidence="11" id="KW-1185">Reference proteome</keyword>
<dbReference type="GO" id="GO:0061630">
    <property type="term" value="F:ubiquitin protein ligase activity"/>
    <property type="evidence" value="ECO:0000318"/>
    <property type="project" value="GO_Central"/>
</dbReference>
<protein>
    <recommendedName>
        <fullName evidence="2">RING-type E3 ubiquitin transferase</fullName>
        <ecNumber evidence="2">2.3.2.27</ecNumber>
    </recommendedName>
</protein>
<keyword evidence="6" id="KW-0833">Ubl conjugation pathway</keyword>
<organism evidence="10 11">
    <name type="scientific">Prunus persica</name>
    <name type="common">Peach</name>
    <name type="synonym">Amygdalus persica</name>
    <dbReference type="NCBI Taxonomy" id="3760"/>
    <lineage>
        <taxon>Eukaryota</taxon>
        <taxon>Viridiplantae</taxon>
        <taxon>Streptophyta</taxon>
        <taxon>Embryophyta</taxon>
        <taxon>Tracheophyta</taxon>
        <taxon>Spermatophyta</taxon>
        <taxon>Magnoliopsida</taxon>
        <taxon>eudicotyledons</taxon>
        <taxon>Gunneridae</taxon>
        <taxon>Pentapetalae</taxon>
        <taxon>rosids</taxon>
        <taxon>fabids</taxon>
        <taxon>Rosales</taxon>
        <taxon>Rosaceae</taxon>
        <taxon>Amygdaloideae</taxon>
        <taxon>Amygdaleae</taxon>
        <taxon>Prunus</taxon>
    </lineage>
</organism>
<dbReference type="Gene3D" id="3.30.40.10">
    <property type="entry name" value="Zinc/RING finger domain, C3HC4 (zinc finger)"/>
    <property type="match status" value="1"/>
</dbReference>
<evidence type="ECO:0000313" key="10">
    <source>
        <dbReference type="EMBL" id="ONI06819.1"/>
    </source>
</evidence>
<evidence type="ECO:0000256" key="6">
    <source>
        <dbReference type="ARBA" id="ARBA00022786"/>
    </source>
</evidence>
<evidence type="ECO:0000256" key="7">
    <source>
        <dbReference type="ARBA" id="ARBA00022833"/>
    </source>
</evidence>
<keyword evidence="3" id="KW-0808">Transferase</keyword>
<comment type="catalytic activity">
    <reaction evidence="1">
        <text>S-ubiquitinyl-[E2 ubiquitin-conjugating enzyme]-L-cysteine + [acceptor protein]-L-lysine = [E2 ubiquitin-conjugating enzyme]-L-cysteine + N(6)-ubiquitinyl-[acceptor protein]-L-lysine.</text>
        <dbReference type="EC" id="2.3.2.27"/>
    </reaction>
</comment>
<dbReference type="SUPFAM" id="SSF57850">
    <property type="entry name" value="RING/U-box"/>
    <property type="match status" value="1"/>
</dbReference>
<dbReference type="AlphaFoldDB" id="A0A251P5I1"/>
<dbReference type="FunFam" id="3.30.40.10:FF:000127">
    <property type="entry name" value="E3 ubiquitin-protein ligase RNF181"/>
    <property type="match status" value="1"/>
</dbReference>
<keyword evidence="4" id="KW-0479">Metal-binding</keyword>
<reference evidence="10 11" key="1">
    <citation type="journal article" date="2013" name="Nat. Genet.">
        <title>The high-quality draft genome of peach (Prunus persica) identifies unique patterns of genetic diversity, domestication and genome evolution.</title>
        <authorList>
            <consortium name="International Peach Genome Initiative"/>
            <person name="Verde I."/>
            <person name="Abbott A.G."/>
            <person name="Scalabrin S."/>
            <person name="Jung S."/>
            <person name="Shu S."/>
            <person name="Marroni F."/>
            <person name="Zhebentyayeva T."/>
            <person name="Dettori M.T."/>
            <person name="Grimwood J."/>
            <person name="Cattonaro F."/>
            <person name="Zuccolo A."/>
            <person name="Rossini L."/>
            <person name="Jenkins J."/>
            <person name="Vendramin E."/>
            <person name="Meisel L.A."/>
            <person name="Decroocq V."/>
            <person name="Sosinski B."/>
            <person name="Prochnik S."/>
            <person name="Mitros T."/>
            <person name="Policriti A."/>
            <person name="Cipriani G."/>
            <person name="Dondini L."/>
            <person name="Ficklin S."/>
            <person name="Goodstein D.M."/>
            <person name="Xuan P."/>
            <person name="Del Fabbro C."/>
            <person name="Aramini V."/>
            <person name="Copetti D."/>
            <person name="Gonzalez S."/>
            <person name="Horner D.S."/>
            <person name="Falchi R."/>
            <person name="Lucas S."/>
            <person name="Mica E."/>
            <person name="Maldonado J."/>
            <person name="Lazzari B."/>
            <person name="Bielenberg D."/>
            <person name="Pirona R."/>
            <person name="Miculan M."/>
            <person name="Barakat A."/>
            <person name="Testolin R."/>
            <person name="Stella A."/>
            <person name="Tartarini S."/>
            <person name="Tonutti P."/>
            <person name="Arus P."/>
            <person name="Orellana A."/>
            <person name="Wells C."/>
            <person name="Main D."/>
            <person name="Vizzotto G."/>
            <person name="Silva H."/>
            <person name="Salamini F."/>
            <person name="Schmutz J."/>
            <person name="Morgante M."/>
            <person name="Rokhsar D.S."/>
        </authorList>
    </citation>
    <scope>NUCLEOTIDE SEQUENCE [LARGE SCALE GENOMIC DNA]</scope>
    <source>
        <strain evidence="11">cv. Nemared</strain>
    </source>
</reference>
<accession>A0A251P5I1</accession>
<dbReference type="GO" id="GO:0016567">
    <property type="term" value="P:protein ubiquitination"/>
    <property type="evidence" value="ECO:0000318"/>
    <property type="project" value="GO_Central"/>
</dbReference>
<dbReference type="eggNOG" id="KOG0800">
    <property type="taxonomic scope" value="Eukaryota"/>
</dbReference>
<evidence type="ECO:0000259" key="9">
    <source>
        <dbReference type="PROSITE" id="PS50089"/>
    </source>
</evidence>